<dbReference type="InterPro" id="IPR009003">
    <property type="entry name" value="Peptidase_S1_PA"/>
</dbReference>
<protein>
    <recommendedName>
        <fullName evidence="3">Trypsin-like peptidase domain-containing protein</fullName>
    </recommendedName>
</protein>
<keyword evidence="2" id="KW-1185">Reference proteome</keyword>
<evidence type="ECO:0000313" key="2">
    <source>
        <dbReference type="Proteomes" id="UP000219565"/>
    </source>
</evidence>
<evidence type="ECO:0000313" key="1">
    <source>
        <dbReference type="EMBL" id="SNY78666.1"/>
    </source>
</evidence>
<evidence type="ECO:0008006" key="3">
    <source>
        <dbReference type="Google" id="ProtNLM"/>
    </source>
</evidence>
<dbReference type="SUPFAM" id="SSF50494">
    <property type="entry name" value="Trypsin-like serine proteases"/>
    <property type="match status" value="1"/>
</dbReference>
<dbReference type="InterPro" id="IPR043504">
    <property type="entry name" value="Peptidase_S1_PA_chymotrypsin"/>
</dbReference>
<dbReference type="EMBL" id="OBEG01000001">
    <property type="protein sequence ID" value="SNY78666.1"/>
    <property type="molecule type" value="Genomic_DNA"/>
</dbReference>
<dbReference type="STRING" id="1379680.GCA_001612615_02204"/>
<accession>A0A285L4W2</accession>
<dbReference type="Gene3D" id="2.40.10.10">
    <property type="entry name" value="Trypsin-like serine proteases"/>
    <property type="match status" value="2"/>
</dbReference>
<gene>
    <name evidence="1" type="ORF">SAMN04244553_1354</name>
</gene>
<dbReference type="Proteomes" id="UP000219565">
    <property type="component" value="Unassembled WGS sequence"/>
</dbReference>
<reference evidence="1 2" key="1">
    <citation type="submission" date="2017-09" db="EMBL/GenBank/DDBJ databases">
        <authorList>
            <person name="Ehlers B."/>
            <person name="Leendertz F.H."/>
        </authorList>
    </citation>
    <scope>NUCLEOTIDE SEQUENCE [LARGE SCALE GENOMIC DNA]</scope>
    <source>
        <strain evidence="1 2">DSM 45537</strain>
    </source>
</reference>
<dbReference type="AlphaFoldDB" id="A0A285L4W2"/>
<proteinExistence type="predicted"/>
<organism evidence="1 2">
    <name type="scientific">Nocardia amikacinitolerans</name>
    <dbReference type="NCBI Taxonomy" id="756689"/>
    <lineage>
        <taxon>Bacteria</taxon>
        <taxon>Bacillati</taxon>
        <taxon>Actinomycetota</taxon>
        <taxon>Actinomycetes</taxon>
        <taxon>Mycobacteriales</taxon>
        <taxon>Nocardiaceae</taxon>
        <taxon>Nocardia</taxon>
    </lineage>
</organism>
<name>A0A285L4W2_9NOCA</name>
<sequence length="247" mass="25054">MNPATARRRRPATTAGPALVRVVLTAIAALVMGMVSPGHASAAPAVLGGGSGIVIGQRAACTLTTIGYDNAGRLVGLTAGHCTMRGMPVHAEHALTAGPVGVVVHVDVVDDYAVIVFDPERVTPLRSVGPLAIAGVGAPPQPGTIVCKNGRTSGYGCGVVWDQNESWFRNQVCSKPGDSGGPVTVGDRLVGMNVGHVGVTAFGVTVFDVACQHPQIAVHDPAVATQIGTVFADIDRVGGPGAGFRPF</sequence>